<keyword evidence="3" id="KW-1185">Reference proteome</keyword>
<dbReference type="SUPFAM" id="SSF117839">
    <property type="entry name" value="WWE domain"/>
    <property type="match status" value="1"/>
</dbReference>
<name>A0A1X2GX24_9FUNG</name>
<dbReference type="AlphaFoldDB" id="A0A1X2GX24"/>
<dbReference type="OrthoDB" id="2202457at2759"/>
<protein>
    <recommendedName>
        <fullName evidence="4">WWE domain-containing protein</fullName>
    </recommendedName>
</protein>
<keyword evidence="1" id="KW-0812">Transmembrane</keyword>
<dbReference type="EMBL" id="MCGT01000001">
    <property type="protein sequence ID" value="ORX62630.1"/>
    <property type="molecule type" value="Genomic_DNA"/>
</dbReference>
<evidence type="ECO:0008006" key="4">
    <source>
        <dbReference type="Google" id="ProtNLM"/>
    </source>
</evidence>
<comment type="caution">
    <text evidence="2">The sequence shown here is derived from an EMBL/GenBank/DDBJ whole genome shotgun (WGS) entry which is preliminary data.</text>
</comment>
<gene>
    <name evidence="2" type="ORF">DM01DRAFT_254842</name>
</gene>
<dbReference type="Proteomes" id="UP000242146">
    <property type="component" value="Unassembled WGS sequence"/>
</dbReference>
<keyword evidence="1" id="KW-1133">Transmembrane helix</keyword>
<organism evidence="2 3">
    <name type="scientific">Hesseltinella vesiculosa</name>
    <dbReference type="NCBI Taxonomy" id="101127"/>
    <lineage>
        <taxon>Eukaryota</taxon>
        <taxon>Fungi</taxon>
        <taxon>Fungi incertae sedis</taxon>
        <taxon>Mucoromycota</taxon>
        <taxon>Mucoromycotina</taxon>
        <taxon>Mucoromycetes</taxon>
        <taxon>Mucorales</taxon>
        <taxon>Cunninghamellaceae</taxon>
        <taxon>Hesseltinella</taxon>
    </lineage>
</organism>
<proteinExistence type="predicted"/>
<keyword evidence="1" id="KW-0472">Membrane</keyword>
<accession>A0A1X2GX24</accession>
<evidence type="ECO:0000313" key="3">
    <source>
        <dbReference type="Proteomes" id="UP000242146"/>
    </source>
</evidence>
<evidence type="ECO:0000313" key="2">
    <source>
        <dbReference type="EMBL" id="ORX62630.1"/>
    </source>
</evidence>
<sequence>MAFWYYSSGSAWLPFDPMSRGQIEMLWRHSTAAWVYVAAFRGPAYINAAALYMNYNGISYPIARR</sequence>
<dbReference type="InterPro" id="IPR037197">
    <property type="entry name" value="WWE_dom_sf"/>
</dbReference>
<reference evidence="2 3" key="1">
    <citation type="submission" date="2016-07" db="EMBL/GenBank/DDBJ databases">
        <title>Pervasive Adenine N6-methylation of Active Genes in Fungi.</title>
        <authorList>
            <consortium name="DOE Joint Genome Institute"/>
            <person name="Mondo S.J."/>
            <person name="Dannebaum R.O."/>
            <person name="Kuo R.C."/>
            <person name="Labutti K."/>
            <person name="Haridas S."/>
            <person name="Kuo A."/>
            <person name="Salamov A."/>
            <person name="Ahrendt S.R."/>
            <person name="Lipzen A."/>
            <person name="Sullivan W."/>
            <person name="Andreopoulos W.B."/>
            <person name="Clum A."/>
            <person name="Lindquist E."/>
            <person name="Daum C."/>
            <person name="Ramamoorthy G.K."/>
            <person name="Gryganskyi A."/>
            <person name="Culley D."/>
            <person name="Magnuson J.K."/>
            <person name="James T.Y."/>
            <person name="O'Malley M.A."/>
            <person name="Stajich J.E."/>
            <person name="Spatafora J.W."/>
            <person name="Visel A."/>
            <person name="Grigoriev I.V."/>
        </authorList>
    </citation>
    <scope>NUCLEOTIDE SEQUENCE [LARGE SCALE GENOMIC DNA]</scope>
    <source>
        <strain evidence="2 3">NRRL 3301</strain>
    </source>
</reference>
<feature type="transmembrane region" description="Helical" evidence="1">
    <location>
        <begin position="33"/>
        <end position="55"/>
    </location>
</feature>
<evidence type="ECO:0000256" key="1">
    <source>
        <dbReference type="SAM" id="Phobius"/>
    </source>
</evidence>